<comment type="caution">
    <text evidence="2">The sequence shown here is derived from an EMBL/GenBank/DDBJ whole genome shotgun (WGS) entry which is preliminary data.</text>
</comment>
<dbReference type="RefSeq" id="WP_246117344.1">
    <property type="nucleotide sequence ID" value="NZ_BJWG01000003.1"/>
</dbReference>
<reference evidence="2 3" key="1">
    <citation type="submission" date="2019-07" db="EMBL/GenBank/DDBJ databases">
        <title>Whole genome shotgun sequence of Cellulomonas composti NBRC 100758.</title>
        <authorList>
            <person name="Hosoyama A."/>
            <person name="Uohara A."/>
            <person name="Ohji S."/>
            <person name="Ichikawa N."/>
        </authorList>
    </citation>
    <scope>NUCLEOTIDE SEQUENCE [LARGE SCALE GENOMIC DNA]</scope>
    <source>
        <strain evidence="2 3">NBRC 100758</strain>
    </source>
</reference>
<evidence type="ECO:0000313" key="2">
    <source>
        <dbReference type="EMBL" id="GEL94219.1"/>
    </source>
</evidence>
<gene>
    <name evidence="2" type="ORF">CCO02nite_08770</name>
</gene>
<feature type="compositionally biased region" description="Acidic residues" evidence="1">
    <location>
        <begin position="11"/>
        <end position="24"/>
    </location>
</feature>
<name>A0A511J905_9CELL</name>
<sequence length="193" mass="19541">MSEPVPPAPDDVPDEPAAPDEAAEVDGSAASDESDVPDEVGEIVVPDDLSGLMAQETPSVALVVTQVAVADPLAAACALAGVDVDAVPSQVGAIAVLRDPAAALAGAAAISKLLRTLPVVLLERREGQISASRWIGGTRDDDLPPGLVLADSPALLEDLLLGETAAASAPGSVTSVGMSRWKAMRTLAQGRRR</sequence>
<feature type="region of interest" description="Disordered" evidence="1">
    <location>
        <begin position="1"/>
        <end position="40"/>
    </location>
</feature>
<feature type="compositionally biased region" description="Pro residues" evidence="1">
    <location>
        <begin position="1"/>
        <end position="10"/>
    </location>
</feature>
<accession>A0A511J905</accession>
<dbReference type="EMBL" id="BJWG01000003">
    <property type="protein sequence ID" value="GEL94219.1"/>
    <property type="molecule type" value="Genomic_DNA"/>
</dbReference>
<evidence type="ECO:0000256" key="1">
    <source>
        <dbReference type="SAM" id="MobiDB-lite"/>
    </source>
</evidence>
<protein>
    <submittedName>
        <fullName evidence="2">Uncharacterized protein</fullName>
    </submittedName>
</protein>
<keyword evidence="3" id="KW-1185">Reference proteome</keyword>
<dbReference type="Proteomes" id="UP000321720">
    <property type="component" value="Unassembled WGS sequence"/>
</dbReference>
<proteinExistence type="predicted"/>
<dbReference type="AlphaFoldDB" id="A0A511J905"/>
<evidence type="ECO:0000313" key="3">
    <source>
        <dbReference type="Proteomes" id="UP000321720"/>
    </source>
</evidence>
<organism evidence="2 3">
    <name type="scientific">Cellulomonas composti</name>
    <dbReference type="NCBI Taxonomy" id="266130"/>
    <lineage>
        <taxon>Bacteria</taxon>
        <taxon>Bacillati</taxon>
        <taxon>Actinomycetota</taxon>
        <taxon>Actinomycetes</taxon>
        <taxon>Micrococcales</taxon>
        <taxon>Cellulomonadaceae</taxon>
        <taxon>Cellulomonas</taxon>
    </lineage>
</organism>